<evidence type="ECO:0000256" key="2">
    <source>
        <dbReference type="ARBA" id="ARBA00022576"/>
    </source>
</evidence>
<dbReference type="AlphaFoldDB" id="A0A0D2VTE1"/>
<organism evidence="6 7">
    <name type="scientific">Capsaspora owczarzaki (strain ATCC 30864)</name>
    <dbReference type="NCBI Taxonomy" id="595528"/>
    <lineage>
        <taxon>Eukaryota</taxon>
        <taxon>Filasterea</taxon>
        <taxon>Capsaspora</taxon>
    </lineage>
</organism>
<comment type="cofactor">
    <cofactor evidence="1">
        <name>pyridoxal 5'-phosphate</name>
        <dbReference type="ChEBI" id="CHEBI:597326"/>
    </cofactor>
</comment>
<feature type="domain" description="Aminotransferase class I/classII large" evidence="5">
    <location>
        <begin position="158"/>
        <end position="392"/>
    </location>
</feature>
<dbReference type="InterPro" id="IPR050859">
    <property type="entry name" value="Class-I_PLP-dep_aminotransf"/>
</dbReference>
<name>A0A0D2VTE1_CAPO3</name>
<dbReference type="GO" id="GO:0030170">
    <property type="term" value="F:pyridoxal phosphate binding"/>
    <property type="evidence" value="ECO:0007669"/>
    <property type="project" value="InterPro"/>
</dbReference>
<dbReference type="Gene3D" id="3.40.640.10">
    <property type="entry name" value="Type I PLP-dependent aspartate aminotransferase-like (Major domain)"/>
    <property type="match status" value="1"/>
</dbReference>
<dbReference type="InterPro" id="IPR004839">
    <property type="entry name" value="Aminotransferase_I/II_large"/>
</dbReference>
<dbReference type="Pfam" id="PF00155">
    <property type="entry name" value="Aminotran_1_2"/>
    <property type="match status" value="1"/>
</dbReference>
<dbReference type="SUPFAM" id="SSF53383">
    <property type="entry name" value="PLP-dependent transferases"/>
    <property type="match status" value="1"/>
</dbReference>
<dbReference type="FunFam" id="3.90.1150.10:FF:000166">
    <property type="entry name" value="Kynurenine/alpha-aminoadipate aminotransferase, mitochondrial"/>
    <property type="match status" value="1"/>
</dbReference>
<dbReference type="Proteomes" id="UP000008743">
    <property type="component" value="Unassembled WGS sequence"/>
</dbReference>
<keyword evidence="3 6" id="KW-0808">Transferase</keyword>
<evidence type="ECO:0000313" key="7">
    <source>
        <dbReference type="Proteomes" id="UP000008743"/>
    </source>
</evidence>
<dbReference type="EMBL" id="KE346367">
    <property type="protein sequence ID" value="KJE94512.1"/>
    <property type="molecule type" value="Genomic_DNA"/>
</dbReference>
<dbReference type="InterPro" id="IPR015424">
    <property type="entry name" value="PyrdxlP-dep_Trfase"/>
</dbReference>
<protein>
    <submittedName>
        <fullName evidence="6">Aminoadipate aminotransferase</fullName>
    </submittedName>
</protein>
<dbReference type="InterPro" id="IPR015421">
    <property type="entry name" value="PyrdxlP-dep_Trfase_major"/>
</dbReference>
<dbReference type="STRING" id="595528.A0A0D2VTE1"/>
<evidence type="ECO:0000256" key="4">
    <source>
        <dbReference type="ARBA" id="ARBA00022898"/>
    </source>
</evidence>
<dbReference type="eggNOG" id="KOG0634">
    <property type="taxonomic scope" value="Eukaryota"/>
</dbReference>
<evidence type="ECO:0000256" key="1">
    <source>
        <dbReference type="ARBA" id="ARBA00001933"/>
    </source>
</evidence>
<sequence length="537" mass="57785">MGRTMQASITSLLSFCARLGVMLSVVSASLVRLTPLLTATTTATATATMAVPIQIQIQNQLRSHLSTSATSLTASASASVAAAGPPATPTPPLDYASYLSPASRVRRESAIRALMPFVKQPGMISLGGGMPNPATFPFKGMSYTLADGSTIHLTPEETSASLQYSATPGLPELVSALKQMQVEYHYGDRKLRVPSSLSVTVGSQDGLGKCFEMLLGPGDTLLLENPTYSGSLSALQPLSVKLHGLATDAFGLIPASLDSALTNWNEATQGRRPRVLYTIPTGSNPSGGSQTLERKHRIYDICRRPENNIVIIEDDPYYFLQFTSPRVPSYLSFDIDDRVLRFDSLSKVLSAGMRLGYVTGPTPLVERIDLHSQATNLHASGSSQALAASLLKTWKTQMPKPEFLAGDTSAPYDSGLDLVKLSIPGFELHARHVAQFYRTQRDAFLAAANRHLKGLAEWNEPTAGMFVWFKLNGIADTRDLILRQAVQKNVLLVPGNAFVPGGGQSSYVRASYSVATPEQMDTALGRLAALLKDVQKQ</sequence>
<dbReference type="GO" id="GO:1901605">
    <property type="term" value="P:alpha-amino acid metabolic process"/>
    <property type="evidence" value="ECO:0007669"/>
    <property type="project" value="TreeGrafter"/>
</dbReference>
<dbReference type="FunCoup" id="A0A0D2VTE1">
    <property type="interactions" value="107"/>
</dbReference>
<evidence type="ECO:0000259" key="5">
    <source>
        <dbReference type="Pfam" id="PF00155"/>
    </source>
</evidence>
<dbReference type="InParanoid" id="A0A0D2VTE1"/>
<dbReference type="PANTHER" id="PTHR42790:SF19">
    <property type="entry name" value="KYNURENINE_ALPHA-AMINOADIPATE AMINOTRANSFERASE, MITOCHONDRIAL"/>
    <property type="match status" value="1"/>
</dbReference>
<accession>A0A0D2VTE1</accession>
<evidence type="ECO:0000313" key="6">
    <source>
        <dbReference type="EMBL" id="KJE94512.1"/>
    </source>
</evidence>
<keyword evidence="7" id="KW-1185">Reference proteome</keyword>
<gene>
    <name evidence="6" type="ORF">CAOG_005145</name>
</gene>
<keyword evidence="2 6" id="KW-0032">Aminotransferase</keyword>
<dbReference type="PhylomeDB" id="A0A0D2VTE1"/>
<dbReference type="GO" id="GO:0008483">
    <property type="term" value="F:transaminase activity"/>
    <property type="evidence" value="ECO:0007669"/>
    <property type="project" value="UniProtKB-KW"/>
</dbReference>
<dbReference type="CDD" id="cd00609">
    <property type="entry name" value="AAT_like"/>
    <property type="match status" value="1"/>
</dbReference>
<keyword evidence="4" id="KW-0663">Pyridoxal phosphate</keyword>
<reference evidence="7" key="1">
    <citation type="submission" date="2011-02" db="EMBL/GenBank/DDBJ databases">
        <title>The Genome Sequence of Capsaspora owczarzaki ATCC 30864.</title>
        <authorList>
            <person name="Russ C."/>
            <person name="Cuomo C."/>
            <person name="Burger G."/>
            <person name="Gray M.W."/>
            <person name="Holland P.W.H."/>
            <person name="King N."/>
            <person name="Lang F.B.F."/>
            <person name="Roger A.J."/>
            <person name="Ruiz-Trillo I."/>
            <person name="Young S.K."/>
            <person name="Zeng Q."/>
            <person name="Gargeya S."/>
            <person name="Alvarado L."/>
            <person name="Berlin A."/>
            <person name="Chapman S.B."/>
            <person name="Chen Z."/>
            <person name="Freedman E."/>
            <person name="Gellesch M."/>
            <person name="Goldberg J."/>
            <person name="Griggs A."/>
            <person name="Gujja S."/>
            <person name="Heilman E."/>
            <person name="Heiman D."/>
            <person name="Howarth C."/>
            <person name="Mehta T."/>
            <person name="Neiman D."/>
            <person name="Pearson M."/>
            <person name="Roberts A."/>
            <person name="Saif S."/>
            <person name="Shea T."/>
            <person name="Shenoy N."/>
            <person name="Sisk P."/>
            <person name="Stolte C."/>
            <person name="Sykes S."/>
            <person name="White J."/>
            <person name="Yandava C."/>
            <person name="Haas B."/>
            <person name="Nusbaum C."/>
            <person name="Birren B."/>
        </authorList>
    </citation>
    <scope>NUCLEOTIDE SEQUENCE</scope>
    <source>
        <strain evidence="7">ATCC 30864</strain>
    </source>
</reference>
<proteinExistence type="predicted"/>
<dbReference type="OrthoDB" id="691673at2759"/>
<dbReference type="PANTHER" id="PTHR42790">
    <property type="entry name" value="AMINOTRANSFERASE"/>
    <property type="match status" value="1"/>
</dbReference>
<evidence type="ECO:0000256" key="3">
    <source>
        <dbReference type="ARBA" id="ARBA00022679"/>
    </source>
</evidence>